<reference evidence="1 2" key="1">
    <citation type="journal article" date="2012" name="J. Bacteriol.">
        <title>Draft genome sequence of the cyanide-utilizing bacterium Pseudomonas fluorescens strain NCIMB 11764.</title>
        <authorList>
            <person name="Vilo C.A."/>
            <person name="Benedik M.J."/>
            <person name="Kunz D.A."/>
            <person name="Dong Q."/>
        </authorList>
    </citation>
    <scope>NUCLEOTIDE SEQUENCE [LARGE SCALE GENOMIC DNA]</scope>
    <source>
        <strain evidence="1 2">NCIMB 11764</strain>
    </source>
</reference>
<accession>A0A0K1QK28</accession>
<evidence type="ECO:0000313" key="1">
    <source>
        <dbReference type="EMBL" id="AKV06124.1"/>
    </source>
</evidence>
<sequence>MVTEFHLLFKRGAACVLLCVVEWFLPWPSWVDVQIWEEQTSGLLLLTTTQGQLISQATRVWG</sequence>
<protein>
    <submittedName>
        <fullName evidence="1">Uncharacterized protein</fullName>
    </submittedName>
</protein>
<name>A0A0K1QK28_PSEFL</name>
<gene>
    <name evidence="1" type="ORF">B723_06820</name>
</gene>
<evidence type="ECO:0000313" key="2">
    <source>
        <dbReference type="Proteomes" id="UP000017175"/>
    </source>
</evidence>
<dbReference type="EMBL" id="CP010945">
    <property type="protein sequence ID" value="AKV06124.1"/>
    <property type="molecule type" value="Genomic_DNA"/>
</dbReference>
<dbReference type="AlphaFoldDB" id="A0A0K1QK28"/>
<proteinExistence type="predicted"/>
<organism evidence="1 2">
    <name type="scientific">Pseudomonas fluorescens NCIMB 11764</name>
    <dbReference type="NCBI Taxonomy" id="1221522"/>
    <lineage>
        <taxon>Bacteria</taxon>
        <taxon>Pseudomonadati</taxon>
        <taxon>Pseudomonadota</taxon>
        <taxon>Gammaproteobacteria</taxon>
        <taxon>Pseudomonadales</taxon>
        <taxon>Pseudomonadaceae</taxon>
        <taxon>Pseudomonas</taxon>
    </lineage>
</organism>
<dbReference type="Proteomes" id="UP000017175">
    <property type="component" value="Chromosome"/>
</dbReference>